<feature type="domain" description="Zinc finger DksA/TraR C4-type" evidence="6">
    <location>
        <begin position="78"/>
        <end position="111"/>
    </location>
</feature>
<dbReference type="PROSITE" id="PS51128">
    <property type="entry name" value="ZF_DKSA_2"/>
    <property type="match status" value="1"/>
</dbReference>
<gene>
    <name evidence="7" type="ORF">ETSY1_26205</name>
</gene>
<feature type="zinc finger region" description="dksA C4-type" evidence="4">
    <location>
        <begin position="82"/>
        <end position="106"/>
    </location>
</feature>
<dbReference type="InterPro" id="IPR000962">
    <property type="entry name" value="Znf_DskA_TraR"/>
</dbReference>
<accession>W4LEM2</accession>
<dbReference type="InterPro" id="IPR037187">
    <property type="entry name" value="DnaK_N"/>
</dbReference>
<dbReference type="HOGENOM" id="CLU_043144_2_1_7"/>
<sequence>MQEEYAHIRASLEKRREGILAKGSDAHPMPSSEDAAHGDSLDIASSSRDREITFMLKSRELNELRAIEDAIRRIDNDDYGICAVCEDPIEIKRLEAIPWARYCLSCQEEMESRTAPGRANGFEL</sequence>
<dbReference type="EMBL" id="AZHW01000773">
    <property type="protein sequence ID" value="ETW96553.1"/>
    <property type="molecule type" value="Genomic_DNA"/>
</dbReference>
<evidence type="ECO:0000256" key="5">
    <source>
        <dbReference type="SAM" id="MobiDB-lite"/>
    </source>
</evidence>
<dbReference type="PANTHER" id="PTHR33823">
    <property type="entry name" value="RNA POLYMERASE-BINDING TRANSCRIPTION FACTOR DKSA-RELATED"/>
    <property type="match status" value="1"/>
</dbReference>
<evidence type="ECO:0000256" key="4">
    <source>
        <dbReference type="PROSITE-ProRule" id="PRU00510"/>
    </source>
</evidence>
<evidence type="ECO:0000256" key="1">
    <source>
        <dbReference type="ARBA" id="ARBA00022723"/>
    </source>
</evidence>
<evidence type="ECO:0000256" key="2">
    <source>
        <dbReference type="ARBA" id="ARBA00022771"/>
    </source>
</evidence>
<dbReference type="Gene3D" id="1.20.120.910">
    <property type="entry name" value="DksA, coiled-coil domain"/>
    <property type="match status" value="1"/>
</dbReference>
<evidence type="ECO:0000259" key="6">
    <source>
        <dbReference type="Pfam" id="PF01258"/>
    </source>
</evidence>
<reference evidence="7 8" key="1">
    <citation type="journal article" date="2014" name="Nature">
        <title>An environmental bacterial taxon with a large and distinct metabolic repertoire.</title>
        <authorList>
            <person name="Wilson M.C."/>
            <person name="Mori T."/>
            <person name="Ruckert C."/>
            <person name="Uria A.R."/>
            <person name="Helf M.J."/>
            <person name="Takada K."/>
            <person name="Gernert C."/>
            <person name="Steffens U.A."/>
            <person name="Heycke N."/>
            <person name="Schmitt S."/>
            <person name="Rinke C."/>
            <person name="Helfrich E.J."/>
            <person name="Brachmann A.O."/>
            <person name="Gurgui C."/>
            <person name="Wakimoto T."/>
            <person name="Kracht M."/>
            <person name="Crusemann M."/>
            <person name="Hentschel U."/>
            <person name="Abe I."/>
            <person name="Matsunaga S."/>
            <person name="Kalinowski J."/>
            <person name="Takeyama H."/>
            <person name="Piel J."/>
        </authorList>
    </citation>
    <scope>NUCLEOTIDE SEQUENCE [LARGE SCALE GENOMIC DNA]</scope>
    <source>
        <strain evidence="8">TSY1</strain>
    </source>
</reference>
<dbReference type="PANTHER" id="PTHR33823:SF4">
    <property type="entry name" value="GENERAL STRESS PROTEIN 16O"/>
    <property type="match status" value="1"/>
</dbReference>
<dbReference type="GO" id="GO:0008270">
    <property type="term" value="F:zinc ion binding"/>
    <property type="evidence" value="ECO:0007669"/>
    <property type="project" value="UniProtKB-KW"/>
</dbReference>
<evidence type="ECO:0000313" key="7">
    <source>
        <dbReference type="EMBL" id="ETW96553.1"/>
    </source>
</evidence>
<keyword evidence="2" id="KW-0863">Zinc-finger</keyword>
<organism evidence="7 8">
    <name type="scientific">Entotheonella factor</name>
    <dbReference type="NCBI Taxonomy" id="1429438"/>
    <lineage>
        <taxon>Bacteria</taxon>
        <taxon>Pseudomonadati</taxon>
        <taxon>Nitrospinota/Tectimicrobiota group</taxon>
        <taxon>Candidatus Tectimicrobiota</taxon>
        <taxon>Candidatus Entotheonellia</taxon>
        <taxon>Candidatus Entotheonellales</taxon>
        <taxon>Candidatus Entotheonellaceae</taxon>
        <taxon>Candidatus Entotheonella</taxon>
    </lineage>
</organism>
<evidence type="ECO:0000313" key="8">
    <source>
        <dbReference type="Proteomes" id="UP000019141"/>
    </source>
</evidence>
<dbReference type="AlphaFoldDB" id="W4LEM2"/>
<dbReference type="SUPFAM" id="SSF109635">
    <property type="entry name" value="DnaK suppressor protein DksA, alpha-hairpin domain"/>
    <property type="match status" value="1"/>
</dbReference>
<evidence type="ECO:0000256" key="3">
    <source>
        <dbReference type="ARBA" id="ARBA00022833"/>
    </source>
</evidence>
<keyword evidence="3" id="KW-0862">Zinc</keyword>
<proteinExistence type="predicted"/>
<keyword evidence="8" id="KW-1185">Reference proteome</keyword>
<protein>
    <recommendedName>
        <fullName evidence="6">Zinc finger DksA/TraR C4-type domain-containing protein</fullName>
    </recommendedName>
</protein>
<dbReference type="Proteomes" id="UP000019141">
    <property type="component" value="Unassembled WGS sequence"/>
</dbReference>
<dbReference type="Pfam" id="PF01258">
    <property type="entry name" value="zf-dskA_traR"/>
    <property type="match status" value="1"/>
</dbReference>
<name>W4LEM2_ENTF1</name>
<keyword evidence="1" id="KW-0479">Metal-binding</keyword>
<comment type="caution">
    <text evidence="7">The sequence shown here is derived from an EMBL/GenBank/DDBJ whole genome shotgun (WGS) entry which is preliminary data.</text>
</comment>
<feature type="region of interest" description="Disordered" evidence="5">
    <location>
        <begin position="19"/>
        <end position="44"/>
    </location>
</feature>
<dbReference type="SUPFAM" id="SSF57716">
    <property type="entry name" value="Glucocorticoid receptor-like (DNA-binding domain)"/>
    <property type="match status" value="1"/>
</dbReference>